<dbReference type="PROSITE" id="PS51352">
    <property type="entry name" value="THIOREDOXIN_2"/>
    <property type="match status" value="1"/>
</dbReference>
<dbReference type="InterPro" id="IPR050455">
    <property type="entry name" value="Tpx_Peroxidase_subfamily"/>
</dbReference>
<dbReference type="InterPro" id="IPR000866">
    <property type="entry name" value="AhpC/TSA"/>
</dbReference>
<evidence type="ECO:0000256" key="1">
    <source>
        <dbReference type="ARBA" id="ARBA00022559"/>
    </source>
</evidence>
<dbReference type="InterPro" id="IPR013766">
    <property type="entry name" value="Thioredoxin_domain"/>
</dbReference>
<keyword evidence="6" id="KW-1185">Reference proteome</keyword>
<keyword evidence="1" id="KW-0575">Peroxidase</keyword>
<evidence type="ECO:0000256" key="2">
    <source>
        <dbReference type="ARBA" id="ARBA00022862"/>
    </source>
</evidence>
<evidence type="ECO:0000256" key="3">
    <source>
        <dbReference type="ARBA" id="ARBA00023284"/>
    </source>
</evidence>
<dbReference type="Gene3D" id="3.40.30.10">
    <property type="entry name" value="Glutaredoxin"/>
    <property type="match status" value="1"/>
</dbReference>
<gene>
    <name evidence="5" type="ORF">DXZ20_33745</name>
</gene>
<dbReference type="Proteomes" id="UP000481033">
    <property type="component" value="Unassembled WGS sequence"/>
</dbReference>
<dbReference type="SUPFAM" id="SSF52833">
    <property type="entry name" value="Thioredoxin-like"/>
    <property type="match status" value="1"/>
</dbReference>
<organism evidence="5 6">
    <name type="scientific">Adonisia turfae CCMR0081</name>
    <dbReference type="NCBI Taxonomy" id="2292702"/>
    <lineage>
        <taxon>Bacteria</taxon>
        <taxon>Bacillati</taxon>
        <taxon>Cyanobacteriota</taxon>
        <taxon>Adonisia</taxon>
        <taxon>Adonisia turfae</taxon>
    </lineage>
</organism>
<keyword evidence="1" id="KW-0560">Oxidoreductase</keyword>
<dbReference type="AlphaFoldDB" id="A0A6M0RW87"/>
<dbReference type="PANTHER" id="PTHR43110:SF1">
    <property type="entry name" value="THIOL PEROXIDASE"/>
    <property type="match status" value="1"/>
</dbReference>
<name>A0A6M0RW87_9CYAN</name>
<protein>
    <submittedName>
        <fullName evidence="5">Alkyl hydroperoxide reductase</fullName>
    </submittedName>
</protein>
<evidence type="ECO:0000259" key="4">
    <source>
        <dbReference type="PROSITE" id="PS51352"/>
    </source>
</evidence>
<keyword evidence="3" id="KW-0676">Redox-active center</keyword>
<feature type="domain" description="Thioredoxin" evidence="4">
    <location>
        <begin position="33"/>
        <end position="187"/>
    </location>
</feature>
<dbReference type="Pfam" id="PF00578">
    <property type="entry name" value="AhpC-TSA"/>
    <property type="match status" value="1"/>
</dbReference>
<accession>A0A6M0RW87</accession>
<dbReference type="PANTHER" id="PTHR43110">
    <property type="entry name" value="THIOL PEROXIDASE"/>
    <property type="match status" value="1"/>
</dbReference>
<evidence type="ECO:0000313" key="6">
    <source>
        <dbReference type="Proteomes" id="UP000481033"/>
    </source>
</evidence>
<dbReference type="EMBL" id="QXHD01000004">
    <property type="protein sequence ID" value="NEZ60518.1"/>
    <property type="molecule type" value="Genomic_DNA"/>
</dbReference>
<comment type="caution">
    <text evidence="5">The sequence shown here is derived from an EMBL/GenBank/DDBJ whole genome shotgun (WGS) entry which is preliminary data.</text>
</comment>
<sequence length="204" mass="23315">MTAAFKLTSTDFRGVISQRFFRNFLPLPAFSKFRVGQTLPDFDLPMVGQRASIKLSSYRQKSVVVLAFTRIFTEKQYCPFCYPHIMSMVETYKKFDQLGAEVLMITSTDMRQSKIVHRDLGLEMPLLVDSSCSIFRQYGTGQALGAPLPAQFVVDRSGRLTFQHLFSFAHPNASSERLLWAVHNASHQVEVTRLKRRGRDSNPR</sequence>
<evidence type="ECO:0000313" key="5">
    <source>
        <dbReference type="EMBL" id="NEZ60518.1"/>
    </source>
</evidence>
<dbReference type="RefSeq" id="WP_163703004.1">
    <property type="nucleotide sequence ID" value="NZ_QXHD01000004.1"/>
</dbReference>
<keyword evidence="2" id="KW-0049">Antioxidant</keyword>
<reference evidence="5 6" key="1">
    <citation type="journal article" date="2020" name="Microb. Ecol.">
        <title>Ecogenomics of the Marine Benthic Filamentous Cyanobacterium Adonisia.</title>
        <authorList>
            <person name="Walter J.M."/>
            <person name="Coutinho F.H."/>
            <person name="Leomil L."/>
            <person name="Hargreaves P.I."/>
            <person name="Campeao M.E."/>
            <person name="Vieira V.V."/>
            <person name="Silva B.S."/>
            <person name="Fistarol G.O."/>
            <person name="Salomon P.S."/>
            <person name="Sawabe T."/>
            <person name="Mino S."/>
            <person name="Hosokawa M."/>
            <person name="Miyashita H."/>
            <person name="Maruyama F."/>
            <person name="van Verk M.C."/>
            <person name="Dutilh B.E."/>
            <person name="Thompson C.C."/>
            <person name="Thompson F.L."/>
        </authorList>
    </citation>
    <scope>NUCLEOTIDE SEQUENCE [LARGE SCALE GENOMIC DNA]</scope>
    <source>
        <strain evidence="5 6">CCMR0081</strain>
    </source>
</reference>
<dbReference type="InterPro" id="IPR036249">
    <property type="entry name" value="Thioredoxin-like_sf"/>
</dbReference>
<dbReference type="GO" id="GO:0004601">
    <property type="term" value="F:peroxidase activity"/>
    <property type="evidence" value="ECO:0007669"/>
    <property type="project" value="UniProtKB-KW"/>
</dbReference>
<proteinExistence type="predicted"/>